<comment type="cofactor">
    <cofactor evidence="1">
        <name>heme</name>
        <dbReference type="ChEBI" id="CHEBI:30413"/>
    </cofactor>
</comment>
<name>A0A9N9LDQ5_9HELO</name>
<dbReference type="InterPro" id="IPR001128">
    <property type="entry name" value="Cyt_P450"/>
</dbReference>
<evidence type="ECO:0000256" key="3">
    <source>
        <dbReference type="ARBA" id="ARBA00022723"/>
    </source>
</evidence>
<dbReference type="InterPro" id="IPR036396">
    <property type="entry name" value="Cyt_P450_sf"/>
</dbReference>
<evidence type="ECO:0000256" key="6">
    <source>
        <dbReference type="ARBA" id="ARBA00023033"/>
    </source>
</evidence>
<evidence type="ECO:0000313" key="9">
    <source>
        <dbReference type="Proteomes" id="UP000696280"/>
    </source>
</evidence>
<dbReference type="InterPro" id="IPR017972">
    <property type="entry name" value="Cyt_P450_CS"/>
</dbReference>
<dbReference type="Proteomes" id="UP000696280">
    <property type="component" value="Unassembled WGS sequence"/>
</dbReference>
<dbReference type="AlphaFoldDB" id="A0A9N9LDQ5"/>
<proteinExistence type="inferred from homology"/>
<sequence length="516" mass="58241">MLSFFTPNLTLLILPIFIALFLTYRLKTGHSSKALQDGIHQSCKPPPKYPHLEHVIGIDLMYKTFRLMTQKRAITALAERHKKYGLTFEIVSVGQRVLHTMHPENFKAVYGSNWEDWGVEPARLKAMEPFCGRGFITTDGEIWKYVRRIMKPAFSETDAVDLDSLGVAVGECLSELPADGKMVDFAPIFYDLCLDMAGRFLLGQRLSEILKDQNAPPPVDSKTFLAALHASQSWVLLRVVFGALAQYFPNPKWKRDCRTLHSFVDHYVDRALAEEEKLQGLKPITQTNSKIYLPSFSLVRSLAKQTSSRYEIRSQVIQSILAMQDTTSTLLSNTIFLLSRNPTIWASLREEVLGQNGQLTAKELKKMTLLQNILKESLRIYPVFATSGRTALRDTVLPTGGGPDGKSPIFVRSNDRIITCFYGLHRDASVFGPDVEVFNPDRWKSISPGAWEYLPFSNGPRGCPGQNKALVEASFIVAQLAIRFIRIESRDDQDWAGDWKLVLKNFNGCKVAMYPV</sequence>
<organism evidence="8 9">
    <name type="scientific">Hymenoscyphus fraxineus</name>
    <dbReference type="NCBI Taxonomy" id="746836"/>
    <lineage>
        <taxon>Eukaryota</taxon>
        <taxon>Fungi</taxon>
        <taxon>Dikarya</taxon>
        <taxon>Ascomycota</taxon>
        <taxon>Pezizomycotina</taxon>
        <taxon>Leotiomycetes</taxon>
        <taxon>Helotiales</taxon>
        <taxon>Helotiaceae</taxon>
        <taxon>Hymenoscyphus</taxon>
    </lineage>
</organism>
<dbReference type="PROSITE" id="PS00086">
    <property type="entry name" value="CYTOCHROME_P450"/>
    <property type="match status" value="1"/>
</dbReference>
<keyword evidence="9" id="KW-1185">Reference proteome</keyword>
<keyword evidence="5 7" id="KW-0408">Iron</keyword>
<dbReference type="InterPro" id="IPR002974">
    <property type="entry name" value="Cyt_P450_E_CYP52_ascomycetes"/>
</dbReference>
<evidence type="ECO:0000256" key="2">
    <source>
        <dbReference type="ARBA" id="ARBA00010617"/>
    </source>
</evidence>
<keyword evidence="7" id="KW-0349">Heme</keyword>
<dbReference type="Pfam" id="PF00067">
    <property type="entry name" value="p450"/>
    <property type="match status" value="1"/>
</dbReference>
<dbReference type="Gene3D" id="1.10.630.10">
    <property type="entry name" value="Cytochrome P450"/>
    <property type="match status" value="1"/>
</dbReference>
<keyword evidence="3 7" id="KW-0479">Metal-binding</keyword>
<comment type="similarity">
    <text evidence="2 7">Belongs to the cytochrome P450 family.</text>
</comment>
<evidence type="ECO:0000256" key="4">
    <source>
        <dbReference type="ARBA" id="ARBA00023002"/>
    </source>
</evidence>
<dbReference type="PRINTS" id="PR01239">
    <property type="entry name" value="EP450IICYP52"/>
</dbReference>
<dbReference type="InterPro" id="IPR047146">
    <property type="entry name" value="Cyt_P450_E_CYP52_fungi"/>
</dbReference>
<evidence type="ECO:0000256" key="5">
    <source>
        <dbReference type="ARBA" id="ARBA00023004"/>
    </source>
</evidence>
<evidence type="ECO:0000256" key="1">
    <source>
        <dbReference type="ARBA" id="ARBA00001971"/>
    </source>
</evidence>
<accession>A0A9N9LDQ5</accession>
<dbReference type="PANTHER" id="PTHR24287:SF17">
    <property type="entry name" value="P450, PUTATIVE (EUROFUNG)-RELATED"/>
    <property type="match status" value="1"/>
</dbReference>
<comment type="caution">
    <text evidence="8">The sequence shown here is derived from an EMBL/GenBank/DDBJ whole genome shotgun (WGS) entry which is preliminary data.</text>
</comment>
<dbReference type="GO" id="GO:0020037">
    <property type="term" value="F:heme binding"/>
    <property type="evidence" value="ECO:0007669"/>
    <property type="project" value="InterPro"/>
</dbReference>
<keyword evidence="4 7" id="KW-0560">Oxidoreductase</keyword>
<reference evidence="8" key="1">
    <citation type="submission" date="2021-07" db="EMBL/GenBank/DDBJ databases">
        <authorList>
            <person name="Durling M."/>
        </authorList>
    </citation>
    <scope>NUCLEOTIDE SEQUENCE</scope>
</reference>
<dbReference type="GO" id="GO:0005506">
    <property type="term" value="F:iron ion binding"/>
    <property type="evidence" value="ECO:0007669"/>
    <property type="project" value="InterPro"/>
</dbReference>
<dbReference type="SUPFAM" id="SSF48264">
    <property type="entry name" value="Cytochrome P450"/>
    <property type="match status" value="1"/>
</dbReference>
<gene>
    <name evidence="8" type="ORF">HYFRA_00006121</name>
</gene>
<dbReference type="EMBL" id="CAJVRL010000115">
    <property type="protein sequence ID" value="CAG8961587.1"/>
    <property type="molecule type" value="Genomic_DNA"/>
</dbReference>
<dbReference type="GO" id="GO:0016712">
    <property type="term" value="F:oxidoreductase activity, acting on paired donors, with incorporation or reduction of molecular oxygen, reduced flavin or flavoprotein as one donor, and incorporation of one atom of oxygen"/>
    <property type="evidence" value="ECO:0007669"/>
    <property type="project" value="InterPro"/>
</dbReference>
<dbReference type="OrthoDB" id="1470350at2759"/>
<dbReference type="CDD" id="cd11063">
    <property type="entry name" value="CYP52"/>
    <property type="match status" value="1"/>
</dbReference>
<dbReference type="PRINTS" id="PR00385">
    <property type="entry name" value="P450"/>
</dbReference>
<evidence type="ECO:0000313" key="8">
    <source>
        <dbReference type="EMBL" id="CAG8961587.1"/>
    </source>
</evidence>
<dbReference type="PANTHER" id="PTHR24287">
    <property type="entry name" value="P450, PUTATIVE (EUROFUNG)-RELATED"/>
    <property type="match status" value="1"/>
</dbReference>
<evidence type="ECO:0000256" key="7">
    <source>
        <dbReference type="RuleBase" id="RU000461"/>
    </source>
</evidence>
<keyword evidence="6 7" id="KW-0503">Monooxygenase</keyword>
<protein>
    <recommendedName>
        <fullName evidence="10">Cytochrome P450 alkane hydroxylase</fullName>
    </recommendedName>
</protein>
<evidence type="ECO:0008006" key="10">
    <source>
        <dbReference type="Google" id="ProtNLM"/>
    </source>
</evidence>